<organism evidence="1 2">
    <name type="scientific">Acaulospora colombiana</name>
    <dbReference type="NCBI Taxonomy" id="27376"/>
    <lineage>
        <taxon>Eukaryota</taxon>
        <taxon>Fungi</taxon>
        <taxon>Fungi incertae sedis</taxon>
        <taxon>Mucoromycota</taxon>
        <taxon>Glomeromycotina</taxon>
        <taxon>Glomeromycetes</taxon>
        <taxon>Diversisporales</taxon>
        <taxon>Acaulosporaceae</taxon>
        <taxon>Acaulospora</taxon>
    </lineage>
</organism>
<gene>
    <name evidence="1" type="ORF">ACOLOM_LOCUS12826</name>
</gene>
<feature type="non-terminal residue" evidence="1">
    <location>
        <position position="1"/>
    </location>
</feature>
<keyword evidence="2" id="KW-1185">Reference proteome</keyword>
<accession>A0ACA9QJF6</accession>
<dbReference type="Proteomes" id="UP000789525">
    <property type="component" value="Unassembled WGS sequence"/>
</dbReference>
<sequence length="93" mass="10579">IHIDPLYLSKSDPQESCHRKNESDSSANTAGTFGTLLSYCDTPYTLTNVTFSFLKSNISDIDFIIYTGDFVRHDRDKLIPRTKEEVILGYEIV</sequence>
<protein>
    <submittedName>
        <fullName evidence="1">1309_t:CDS:1</fullName>
    </submittedName>
</protein>
<proteinExistence type="predicted"/>
<evidence type="ECO:0000313" key="2">
    <source>
        <dbReference type="Proteomes" id="UP000789525"/>
    </source>
</evidence>
<dbReference type="EMBL" id="CAJVPT010054551">
    <property type="protein sequence ID" value="CAG8753563.1"/>
    <property type="molecule type" value="Genomic_DNA"/>
</dbReference>
<name>A0ACA9QJF6_9GLOM</name>
<comment type="caution">
    <text evidence="1">The sequence shown here is derived from an EMBL/GenBank/DDBJ whole genome shotgun (WGS) entry which is preliminary data.</text>
</comment>
<feature type="non-terminal residue" evidence="1">
    <location>
        <position position="93"/>
    </location>
</feature>
<reference evidence="1" key="1">
    <citation type="submission" date="2021-06" db="EMBL/GenBank/DDBJ databases">
        <authorList>
            <person name="Kallberg Y."/>
            <person name="Tangrot J."/>
            <person name="Rosling A."/>
        </authorList>
    </citation>
    <scope>NUCLEOTIDE SEQUENCE</scope>
    <source>
        <strain evidence="1">CL356</strain>
    </source>
</reference>
<evidence type="ECO:0000313" key="1">
    <source>
        <dbReference type="EMBL" id="CAG8753563.1"/>
    </source>
</evidence>